<proteinExistence type="predicted"/>
<protein>
    <submittedName>
        <fullName evidence="2">Uncharacterized protein</fullName>
    </submittedName>
</protein>
<feature type="non-terminal residue" evidence="2">
    <location>
        <position position="23"/>
    </location>
</feature>
<evidence type="ECO:0000256" key="1">
    <source>
        <dbReference type="SAM" id="MobiDB-lite"/>
    </source>
</evidence>
<reference evidence="2 3" key="1">
    <citation type="journal article" date="2014" name="Am. J. Bot.">
        <title>Genome assembly and annotation for red clover (Trifolium pratense; Fabaceae).</title>
        <authorList>
            <person name="Istvanek J."/>
            <person name="Jaros M."/>
            <person name="Krenek A."/>
            <person name="Repkova J."/>
        </authorList>
    </citation>
    <scope>NUCLEOTIDE SEQUENCE [LARGE SCALE GENOMIC DNA]</scope>
    <source>
        <strain evidence="3">cv. Tatra</strain>
        <tissue evidence="2">Young leaves</tissue>
    </source>
</reference>
<accession>A0A2K3KP10</accession>
<feature type="region of interest" description="Disordered" evidence="1">
    <location>
        <begin position="1"/>
        <end position="23"/>
    </location>
</feature>
<organism evidence="2 3">
    <name type="scientific">Trifolium pratense</name>
    <name type="common">Red clover</name>
    <dbReference type="NCBI Taxonomy" id="57577"/>
    <lineage>
        <taxon>Eukaryota</taxon>
        <taxon>Viridiplantae</taxon>
        <taxon>Streptophyta</taxon>
        <taxon>Embryophyta</taxon>
        <taxon>Tracheophyta</taxon>
        <taxon>Spermatophyta</taxon>
        <taxon>Magnoliopsida</taxon>
        <taxon>eudicotyledons</taxon>
        <taxon>Gunneridae</taxon>
        <taxon>Pentapetalae</taxon>
        <taxon>rosids</taxon>
        <taxon>fabids</taxon>
        <taxon>Fabales</taxon>
        <taxon>Fabaceae</taxon>
        <taxon>Papilionoideae</taxon>
        <taxon>50 kb inversion clade</taxon>
        <taxon>NPAAA clade</taxon>
        <taxon>Hologalegina</taxon>
        <taxon>IRL clade</taxon>
        <taxon>Trifolieae</taxon>
        <taxon>Trifolium</taxon>
    </lineage>
</organism>
<evidence type="ECO:0000313" key="2">
    <source>
        <dbReference type="EMBL" id="PNX68038.1"/>
    </source>
</evidence>
<dbReference type="EMBL" id="ASHM01220911">
    <property type="protein sequence ID" value="PNX68038.1"/>
    <property type="molecule type" value="Genomic_DNA"/>
</dbReference>
<reference evidence="2 3" key="2">
    <citation type="journal article" date="2017" name="Front. Plant Sci.">
        <title>Gene Classification and Mining of Molecular Markers Useful in Red Clover (Trifolium pratense) Breeding.</title>
        <authorList>
            <person name="Istvanek J."/>
            <person name="Dluhosova J."/>
            <person name="Dluhos P."/>
            <person name="Patkova L."/>
            <person name="Nedelnik J."/>
            <person name="Repkova J."/>
        </authorList>
    </citation>
    <scope>NUCLEOTIDE SEQUENCE [LARGE SCALE GENOMIC DNA]</scope>
    <source>
        <strain evidence="3">cv. Tatra</strain>
        <tissue evidence="2">Young leaves</tissue>
    </source>
</reference>
<evidence type="ECO:0000313" key="3">
    <source>
        <dbReference type="Proteomes" id="UP000236291"/>
    </source>
</evidence>
<comment type="caution">
    <text evidence="2">The sequence shown here is derived from an EMBL/GenBank/DDBJ whole genome shotgun (WGS) entry which is preliminary data.</text>
</comment>
<gene>
    <name evidence="2" type="ORF">L195_g063796</name>
</gene>
<sequence>MLVGEPKDQTISLKGRALAKNRR</sequence>
<name>A0A2K3KP10_TRIPR</name>
<dbReference type="Proteomes" id="UP000236291">
    <property type="component" value="Unassembled WGS sequence"/>
</dbReference>
<dbReference type="AlphaFoldDB" id="A0A2K3KP10"/>